<dbReference type="Gene3D" id="3.10.450.60">
    <property type="match status" value="1"/>
</dbReference>
<keyword evidence="3" id="KW-0560">Oxidoreductase</keyword>
<evidence type="ECO:0000259" key="4">
    <source>
        <dbReference type="PROSITE" id="PS51393"/>
    </source>
</evidence>
<gene>
    <name evidence="5" type="ORF">SVIM_LOCUS96611</name>
</gene>
<dbReference type="GO" id="GO:0046872">
    <property type="term" value="F:metal ion binding"/>
    <property type="evidence" value="ECO:0007669"/>
    <property type="project" value="UniProtKB-KW"/>
</dbReference>
<evidence type="ECO:0000313" key="5">
    <source>
        <dbReference type="EMBL" id="VFU28659.1"/>
    </source>
</evidence>
<organism evidence="5">
    <name type="scientific">Salix viminalis</name>
    <name type="common">Common osier</name>
    <name type="synonym">Basket willow</name>
    <dbReference type="NCBI Taxonomy" id="40686"/>
    <lineage>
        <taxon>Eukaryota</taxon>
        <taxon>Viridiplantae</taxon>
        <taxon>Streptophyta</taxon>
        <taxon>Embryophyta</taxon>
        <taxon>Tracheophyta</taxon>
        <taxon>Spermatophyta</taxon>
        <taxon>Magnoliopsida</taxon>
        <taxon>eudicotyledons</taxon>
        <taxon>Gunneridae</taxon>
        <taxon>Pentapetalae</taxon>
        <taxon>rosids</taxon>
        <taxon>fabids</taxon>
        <taxon>Malpighiales</taxon>
        <taxon>Salicaceae</taxon>
        <taxon>Saliceae</taxon>
        <taxon>Salix</taxon>
    </lineage>
</organism>
<dbReference type="InterPro" id="IPR000907">
    <property type="entry name" value="LipOase"/>
</dbReference>
<accession>A0A6N2KLY4</accession>
<keyword evidence="1" id="KW-0479">Metal-binding</keyword>
<name>A0A6N2KLY4_SALVM</name>
<evidence type="ECO:0000256" key="1">
    <source>
        <dbReference type="ARBA" id="ARBA00022723"/>
    </source>
</evidence>
<dbReference type="PANTHER" id="PTHR11771">
    <property type="entry name" value="LIPOXYGENASE"/>
    <property type="match status" value="1"/>
</dbReference>
<feature type="domain" description="Lipoxygenase" evidence="4">
    <location>
        <begin position="173"/>
        <end position="253"/>
    </location>
</feature>
<dbReference type="PROSITE" id="PS51393">
    <property type="entry name" value="LIPOXYGENASE_3"/>
    <property type="match status" value="2"/>
</dbReference>
<keyword evidence="2" id="KW-0223">Dioxygenase</keyword>
<protein>
    <recommendedName>
        <fullName evidence="4">Lipoxygenase domain-containing protein</fullName>
    </recommendedName>
</protein>
<evidence type="ECO:0000256" key="3">
    <source>
        <dbReference type="ARBA" id="ARBA00023002"/>
    </source>
</evidence>
<dbReference type="Pfam" id="PF00305">
    <property type="entry name" value="Lipoxygenase"/>
    <property type="match status" value="2"/>
</dbReference>
<reference evidence="5" key="1">
    <citation type="submission" date="2019-03" db="EMBL/GenBank/DDBJ databases">
        <authorList>
            <person name="Mank J."/>
            <person name="Almeida P."/>
        </authorList>
    </citation>
    <scope>NUCLEOTIDE SEQUENCE</scope>
    <source>
        <strain evidence="5">78183</strain>
    </source>
</reference>
<evidence type="ECO:0000256" key="2">
    <source>
        <dbReference type="ARBA" id="ARBA00022964"/>
    </source>
</evidence>
<dbReference type="EMBL" id="CAADRP010000447">
    <property type="protein sequence ID" value="VFU28659.1"/>
    <property type="molecule type" value="Genomic_DNA"/>
</dbReference>
<dbReference type="InterPro" id="IPR013819">
    <property type="entry name" value="LipOase_C"/>
</dbReference>
<dbReference type="InterPro" id="IPR036226">
    <property type="entry name" value="LipOase_C_sf"/>
</dbReference>
<dbReference type="SUPFAM" id="SSF48484">
    <property type="entry name" value="Lipoxigenase"/>
    <property type="match status" value="1"/>
</dbReference>
<sequence>MVFCLNADPSSESISNYVYVPRDEAFSEDTQICPKCIASSDFDPHLGFPYFTAIDSLFNEGAALPKPKNGGFFGTSTRRIVDFQRRRRWRAAKLEGTTLFGSLTLFFLSETLRSLVIELSLPPSGDKTPWKQVFTPSCSDATGCWLWRLAKARVIAHDAGYLQLVIHWWNHREHFLSREMAIEDPTAKHGLKLTIKDYPFPNDGRILWAAVKQCVSDYVDHDYPETSMVKSDKELQAWWTEVRARRMNHGCLS</sequence>
<dbReference type="AlphaFoldDB" id="A0A6N2KLY4"/>
<feature type="domain" description="Lipoxygenase" evidence="4">
    <location>
        <begin position="88"/>
        <end position="170"/>
    </location>
</feature>
<dbReference type="GO" id="GO:0016702">
    <property type="term" value="F:oxidoreductase activity, acting on single donors with incorporation of molecular oxygen, incorporation of two atoms of oxygen"/>
    <property type="evidence" value="ECO:0007669"/>
    <property type="project" value="InterPro"/>
</dbReference>
<proteinExistence type="predicted"/>
<dbReference type="Gene3D" id="1.20.245.10">
    <property type="entry name" value="Lipoxygenase-1, Domain 5"/>
    <property type="match status" value="1"/>
</dbReference>
<dbReference type="GO" id="GO:0034440">
    <property type="term" value="P:lipid oxidation"/>
    <property type="evidence" value="ECO:0007669"/>
    <property type="project" value="InterPro"/>
</dbReference>